<comment type="caution">
    <text evidence="1">The sequence shown here is derived from an EMBL/GenBank/DDBJ whole genome shotgun (WGS) entry which is preliminary data.</text>
</comment>
<evidence type="ECO:0008006" key="3">
    <source>
        <dbReference type="Google" id="ProtNLM"/>
    </source>
</evidence>
<dbReference type="AlphaFoldDB" id="K0T8H6"/>
<accession>K0T8H6</accession>
<dbReference type="Gene3D" id="3.40.50.300">
    <property type="entry name" value="P-loop containing nucleotide triphosphate hydrolases"/>
    <property type="match status" value="1"/>
</dbReference>
<proteinExistence type="predicted"/>
<organism evidence="1 2">
    <name type="scientific">Thalassiosira oceanica</name>
    <name type="common">Marine diatom</name>
    <dbReference type="NCBI Taxonomy" id="159749"/>
    <lineage>
        <taxon>Eukaryota</taxon>
        <taxon>Sar</taxon>
        <taxon>Stramenopiles</taxon>
        <taxon>Ochrophyta</taxon>
        <taxon>Bacillariophyta</taxon>
        <taxon>Coscinodiscophyceae</taxon>
        <taxon>Thalassiosirophycidae</taxon>
        <taxon>Thalassiosirales</taxon>
        <taxon>Thalassiosiraceae</taxon>
        <taxon>Thalassiosira</taxon>
    </lineage>
</organism>
<dbReference type="InterPro" id="IPR027417">
    <property type="entry name" value="P-loop_NTPase"/>
</dbReference>
<dbReference type="EMBL" id="AGNL01004507">
    <property type="protein sequence ID" value="EJK73419.1"/>
    <property type="molecule type" value="Genomic_DNA"/>
</dbReference>
<name>K0T8H6_THAOC</name>
<reference evidence="1 2" key="1">
    <citation type="journal article" date="2012" name="Genome Biol.">
        <title>Genome and low-iron response of an oceanic diatom adapted to chronic iron limitation.</title>
        <authorList>
            <person name="Lommer M."/>
            <person name="Specht M."/>
            <person name="Roy A.S."/>
            <person name="Kraemer L."/>
            <person name="Andreson R."/>
            <person name="Gutowska M.A."/>
            <person name="Wolf J."/>
            <person name="Bergner S.V."/>
            <person name="Schilhabel M.B."/>
            <person name="Klostermeier U.C."/>
            <person name="Beiko R.G."/>
            <person name="Rosenstiel P."/>
            <person name="Hippler M."/>
            <person name="Laroche J."/>
        </authorList>
    </citation>
    <scope>NUCLEOTIDE SEQUENCE [LARGE SCALE GENOMIC DNA]</scope>
    <source>
        <strain evidence="1 2">CCMP1005</strain>
    </source>
</reference>
<evidence type="ECO:0000313" key="2">
    <source>
        <dbReference type="Proteomes" id="UP000266841"/>
    </source>
</evidence>
<dbReference type="SUPFAM" id="SSF52540">
    <property type="entry name" value="P-loop containing nucleoside triphosphate hydrolases"/>
    <property type="match status" value="1"/>
</dbReference>
<dbReference type="Proteomes" id="UP000266841">
    <property type="component" value="Unassembled WGS sequence"/>
</dbReference>
<evidence type="ECO:0000313" key="1">
    <source>
        <dbReference type="EMBL" id="EJK73419.1"/>
    </source>
</evidence>
<keyword evidence="2" id="KW-1185">Reference proteome</keyword>
<protein>
    <recommendedName>
        <fullName evidence="3">Sulfotransferase domain-containing protein</fullName>
    </recommendedName>
</protein>
<gene>
    <name evidence="1" type="ORF">THAOC_04957</name>
</gene>
<sequence length="331" mass="36725">MWNSIRSNEGVAADLGHLGVEVPRAYGGSDSGGYPPCALTLKSDGTIDASHSSSNGGGSLYSGLRGDNARLFGEFGAVWADYHPDGPRTVPGVMKLGPQSELDYVYTAWKHTPPTHPMLACHRPDTLYVVMTRHPASWAEATAKKPYDLKYEKGLKQWRLVRSNPRRLPPFEMRFRTLYDAWAYYHAGYLQWEAESAGRSCYRPSPDDGTNHTAVKNVENCLGGPNRIPDGRRNVLLVRYEDYLADPKRVLSSIFSFATAGMIDPATDAGRFVPHDEGRLNGRAAVLAGSKRRGIFQEEERYRDSGVKVLEVCERLGYSCRGETDGYLLTT</sequence>